<feature type="active site" evidence="9">
    <location>
        <position position="285"/>
    </location>
</feature>
<dbReference type="GO" id="GO:0005737">
    <property type="term" value="C:cytoplasm"/>
    <property type="evidence" value="ECO:0007669"/>
    <property type="project" value="UniProtKB-SubCell"/>
</dbReference>
<keyword evidence="13" id="KW-1185">Reference proteome</keyword>
<organism evidence="12 13">
    <name type="scientific">Crossiella cryophila</name>
    <dbReference type="NCBI Taxonomy" id="43355"/>
    <lineage>
        <taxon>Bacteria</taxon>
        <taxon>Bacillati</taxon>
        <taxon>Actinomycetota</taxon>
        <taxon>Actinomycetes</taxon>
        <taxon>Pseudonocardiales</taxon>
        <taxon>Pseudonocardiaceae</taxon>
        <taxon>Crossiella</taxon>
    </lineage>
</organism>
<evidence type="ECO:0000256" key="9">
    <source>
        <dbReference type="HAMAP-Rule" id="MF_01815"/>
    </source>
</evidence>
<evidence type="ECO:0000259" key="10">
    <source>
        <dbReference type="Pfam" id="PF08541"/>
    </source>
</evidence>
<evidence type="ECO:0000256" key="3">
    <source>
        <dbReference type="ARBA" id="ARBA00022516"/>
    </source>
</evidence>
<evidence type="ECO:0000313" key="13">
    <source>
        <dbReference type="Proteomes" id="UP000533598"/>
    </source>
</evidence>
<dbReference type="InterPro" id="IPR004655">
    <property type="entry name" value="FabH"/>
</dbReference>
<dbReference type="NCBIfam" id="TIGR00747">
    <property type="entry name" value="fabH"/>
    <property type="match status" value="1"/>
</dbReference>
<reference evidence="12 13" key="1">
    <citation type="submission" date="2020-08" db="EMBL/GenBank/DDBJ databases">
        <title>Sequencing the genomes of 1000 actinobacteria strains.</title>
        <authorList>
            <person name="Klenk H.-P."/>
        </authorList>
    </citation>
    <scope>NUCLEOTIDE SEQUENCE [LARGE SCALE GENOMIC DNA]</scope>
    <source>
        <strain evidence="12 13">DSM 44230</strain>
    </source>
</reference>
<dbReference type="CDD" id="cd00830">
    <property type="entry name" value="KAS_III"/>
    <property type="match status" value="1"/>
</dbReference>
<protein>
    <recommendedName>
        <fullName evidence="9">Beta-ketoacyl-[acyl-carrier-protein] synthase III</fullName>
        <shortName evidence="9">Beta-ketoacyl-ACP synthase III</shortName>
        <shortName evidence="9">KAS III</shortName>
        <ecNumber evidence="9">2.3.1.180</ecNumber>
    </recommendedName>
    <alternativeName>
        <fullName evidence="9">3-oxoacyl-[acyl-carrier-protein] synthase 3</fullName>
    </alternativeName>
    <alternativeName>
        <fullName evidence="9">3-oxoacyl-[acyl-carrier-protein] synthase III</fullName>
    </alternativeName>
</protein>
<evidence type="ECO:0000259" key="11">
    <source>
        <dbReference type="Pfam" id="PF08545"/>
    </source>
</evidence>
<accession>A0A7W7FV63</accession>
<keyword evidence="2 9" id="KW-0963">Cytoplasm</keyword>
<keyword evidence="5 9" id="KW-0276">Fatty acid metabolism</keyword>
<evidence type="ECO:0000256" key="6">
    <source>
        <dbReference type="ARBA" id="ARBA00023098"/>
    </source>
</evidence>
<dbReference type="Pfam" id="PF08545">
    <property type="entry name" value="ACP_syn_III"/>
    <property type="match status" value="1"/>
</dbReference>
<dbReference type="GO" id="GO:0004315">
    <property type="term" value="F:3-oxoacyl-[acyl-carrier-protein] synthase activity"/>
    <property type="evidence" value="ECO:0007669"/>
    <property type="project" value="InterPro"/>
</dbReference>
<comment type="subcellular location">
    <subcellularLocation>
        <location evidence="9">Cytoplasm</location>
    </subcellularLocation>
</comment>
<dbReference type="Pfam" id="PF08541">
    <property type="entry name" value="ACP_syn_III_C"/>
    <property type="match status" value="1"/>
</dbReference>
<comment type="domain">
    <text evidence="9">The last Arg residue of the ACP-binding site is essential for the weak association between ACP/AcpP and FabH.</text>
</comment>
<feature type="active site" evidence="9">
    <location>
        <position position="251"/>
    </location>
</feature>
<dbReference type="NCBIfam" id="NF006829">
    <property type="entry name" value="PRK09352.1"/>
    <property type="match status" value="1"/>
</dbReference>
<keyword evidence="3 9" id="KW-0444">Lipid biosynthesis</keyword>
<dbReference type="EMBL" id="JACHMH010000001">
    <property type="protein sequence ID" value="MBB4676539.1"/>
    <property type="molecule type" value="Genomic_DNA"/>
</dbReference>
<dbReference type="SUPFAM" id="SSF53901">
    <property type="entry name" value="Thiolase-like"/>
    <property type="match status" value="1"/>
</dbReference>
<feature type="domain" description="Beta-ketoacyl-[acyl-carrier-protein] synthase III N-terminal" evidence="11">
    <location>
        <begin position="121"/>
        <end position="198"/>
    </location>
</feature>
<dbReference type="InterPro" id="IPR013747">
    <property type="entry name" value="ACP_syn_III_C"/>
</dbReference>
<evidence type="ECO:0000256" key="7">
    <source>
        <dbReference type="ARBA" id="ARBA00023160"/>
    </source>
</evidence>
<feature type="region of interest" description="ACP-binding" evidence="9">
    <location>
        <begin position="252"/>
        <end position="256"/>
    </location>
</feature>
<comment type="caution">
    <text evidence="12">The sequence shown here is derived from an EMBL/GenBank/DDBJ whole genome shotgun (WGS) entry which is preliminary data.</text>
</comment>
<proteinExistence type="inferred from homology"/>
<dbReference type="PANTHER" id="PTHR34069">
    <property type="entry name" value="3-OXOACYL-[ACYL-CARRIER-PROTEIN] SYNTHASE 3"/>
    <property type="match status" value="1"/>
</dbReference>
<feature type="domain" description="Beta-ketoacyl-[acyl-carrier-protein] synthase III C-terminal" evidence="10">
    <location>
        <begin position="237"/>
        <end position="326"/>
    </location>
</feature>
<dbReference type="UniPathway" id="UPA00094"/>
<evidence type="ECO:0000256" key="5">
    <source>
        <dbReference type="ARBA" id="ARBA00022832"/>
    </source>
</evidence>
<evidence type="ECO:0000256" key="8">
    <source>
        <dbReference type="ARBA" id="ARBA00023315"/>
    </source>
</evidence>
<evidence type="ECO:0000256" key="4">
    <source>
        <dbReference type="ARBA" id="ARBA00022679"/>
    </source>
</evidence>
<keyword evidence="8 9" id="KW-0012">Acyltransferase</keyword>
<dbReference type="EC" id="2.3.1.180" evidence="9"/>
<evidence type="ECO:0000256" key="2">
    <source>
        <dbReference type="ARBA" id="ARBA00022490"/>
    </source>
</evidence>
<dbReference type="InterPro" id="IPR013751">
    <property type="entry name" value="ACP_syn_III_N"/>
</dbReference>
<keyword evidence="9" id="KW-0511">Multifunctional enzyme</keyword>
<feature type="active site" evidence="9">
    <location>
        <position position="127"/>
    </location>
</feature>
<keyword evidence="4 9" id="KW-0808">Transferase</keyword>
<dbReference type="GO" id="GO:0044550">
    <property type="term" value="P:secondary metabolite biosynthetic process"/>
    <property type="evidence" value="ECO:0007669"/>
    <property type="project" value="TreeGrafter"/>
</dbReference>
<gene>
    <name evidence="9" type="primary">fabH</name>
    <name evidence="12" type="ORF">HNR67_002657</name>
</gene>
<dbReference type="HAMAP" id="MF_01815">
    <property type="entry name" value="FabH"/>
    <property type="match status" value="1"/>
</dbReference>
<dbReference type="PANTHER" id="PTHR34069:SF2">
    <property type="entry name" value="BETA-KETOACYL-[ACYL-CARRIER-PROTEIN] SYNTHASE III"/>
    <property type="match status" value="1"/>
</dbReference>
<comment type="function">
    <text evidence="9">Catalyzes the condensation reaction of fatty acid synthesis by the addition to an acyl acceptor of two carbons from malonyl-ACP. Catalyzes the first condensation reaction which initiates fatty acid synthesis and may therefore play a role in governing the total rate of fatty acid production. Possesses both acetoacetyl-ACP synthase and acetyl transacylase activities. Its substrate specificity determines the biosynthesis of branched-chain and/or straight-chain of fatty acids.</text>
</comment>
<dbReference type="Gene3D" id="3.40.47.10">
    <property type="match status" value="2"/>
</dbReference>
<name>A0A7W7FV63_9PSEU</name>
<dbReference type="InterPro" id="IPR016039">
    <property type="entry name" value="Thiolase-like"/>
</dbReference>
<dbReference type="GO" id="GO:0006633">
    <property type="term" value="P:fatty acid biosynthetic process"/>
    <property type="evidence" value="ECO:0007669"/>
    <property type="project" value="UniProtKB-UniRule"/>
</dbReference>
<dbReference type="GO" id="GO:0033818">
    <property type="term" value="F:beta-ketoacyl-acyl-carrier-protein synthase III activity"/>
    <property type="evidence" value="ECO:0007669"/>
    <property type="project" value="UniProtKB-UniRule"/>
</dbReference>
<comment type="similarity">
    <text evidence="1 9">Belongs to the thiolase-like superfamily. FabH family.</text>
</comment>
<dbReference type="Proteomes" id="UP000533598">
    <property type="component" value="Unassembled WGS sequence"/>
</dbReference>
<comment type="subunit">
    <text evidence="9">Homodimer.</text>
</comment>
<comment type="pathway">
    <text evidence="9">Lipid metabolism; fatty acid biosynthesis.</text>
</comment>
<keyword evidence="7 9" id="KW-0275">Fatty acid biosynthesis</keyword>
<evidence type="ECO:0000313" key="12">
    <source>
        <dbReference type="EMBL" id="MBB4676539.1"/>
    </source>
</evidence>
<evidence type="ECO:0000256" key="1">
    <source>
        <dbReference type="ARBA" id="ARBA00008642"/>
    </source>
</evidence>
<comment type="catalytic activity">
    <reaction evidence="9">
        <text>malonyl-[ACP] + acetyl-CoA + H(+) = 3-oxobutanoyl-[ACP] + CO2 + CoA</text>
        <dbReference type="Rhea" id="RHEA:12080"/>
        <dbReference type="Rhea" id="RHEA-COMP:9623"/>
        <dbReference type="Rhea" id="RHEA-COMP:9625"/>
        <dbReference type="ChEBI" id="CHEBI:15378"/>
        <dbReference type="ChEBI" id="CHEBI:16526"/>
        <dbReference type="ChEBI" id="CHEBI:57287"/>
        <dbReference type="ChEBI" id="CHEBI:57288"/>
        <dbReference type="ChEBI" id="CHEBI:78449"/>
        <dbReference type="ChEBI" id="CHEBI:78450"/>
        <dbReference type="EC" id="2.3.1.180"/>
    </reaction>
</comment>
<dbReference type="AlphaFoldDB" id="A0A7W7FV63"/>
<sequence>MSNEERPTMQLAPGPVGTKIIGLGSHQGDRVVTNHDIAKLVDTSDEWIQSRVGIKSRRLAREDQSLTDMAVEAGKKAVADSGLDPTEIDTVIIATCTMPTTIPNAAAQVAARIGIVKAGAFDVNAACAGFCYAMATASDLVRGGSSRYVLVIGAERFTDWVDWTDRSTCIIFADGAGAVVVGPADEPAIGPVAWESAGGMAEVIGVTPQRYLYQEGQSVFRWATTENWPVAERAVELAGLKLSDIDVLVPHQANLRIVESIAKELRGRGAREDLVVARDIVTSGNTSSASIPIALDHMRAAGEISSGDVVLLIGFGAGLVSAGQVVICP</sequence>
<keyword evidence="6 9" id="KW-0443">Lipid metabolism</keyword>